<gene>
    <name evidence="1" type="ORF">RHMOL_Rhmol02G0129400</name>
</gene>
<name>A0ACC0PS76_RHOML</name>
<keyword evidence="2" id="KW-1185">Reference proteome</keyword>
<accession>A0ACC0PS76</accession>
<dbReference type="Proteomes" id="UP001062846">
    <property type="component" value="Chromosome 2"/>
</dbReference>
<dbReference type="EMBL" id="CM046389">
    <property type="protein sequence ID" value="KAI8567522.1"/>
    <property type="molecule type" value="Genomic_DNA"/>
</dbReference>
<comment type="caution">
    <text evidence="1">The sequence shown here is derived from an EMBL/GenBank/DDBJ whole genome shotgun (WGS) entry which is preliminary data.</text>
</comment>
<proteinExistence type="predicted"/>
<protein>
    <submittedName>
        <fullName evidence="1">Uncharacterized protein</fullName>
    </submittedName>
</protein>
<sequence length="61" mass="7319">MKNNIYNFFYLLLYSTYPLTYRILLFAKITYPCIRISYPCLDSVEGRKKHIIKIHTPSVPF</sequence>
<organism evidence="1 2">
    <name type="scientific">Rhododendron molle</name>
    <name type="common">Chinese azalea</name>
    <name type="synonym">Azalea mollis</name>
    <dbReference type="NCBI Taxonomy" id="49168"/>
    <lineage>
        <taxon>Eukaryota</taxon>
        <taxon>Viridiplantae</taxon>
        <taxon>Streptophyta</taxon>
        <taxon>Embryophyta</taxon>
        <taxon>Tracheophyta</taxon>
        <taxon>Spermatophyta</taxon>
        <taxon>Magnoliopsida</taxon>
        <taxon>eudicotyledons</taxon>
        <taxon>Gunneridae</taxon>
        <taxon>Pentapetalae</taxon>
        <taxon>asterids</taxon>
        <taxon>Ericales</taxon>
        <taxon>Ericaceae</taxon>
        <taxon>Ericoideae</taxon>
        <taxon>Rhodoreae</taxon>
        <taxon>Rhododendron</taxon>
    </lineage>
</organism>
<reference evidence="1" key="1">
    <citation type="submission" date="2022-02" db="EMBL/GenBank/DDBJ databases">
        <title>Plant Genome Project.</title>
        <authorList>
            <person name="Zhang R.-G."/>
        </authorList>
    </citation>
    <scope>NUCLEOTIDE SEQUENCE</scope>
    <source>
        <strain evidence="1">AT1</strain>
    </source>
</reference>
<evidence type="ECO:0000313" key="1">
    <source>
        <dbReference type="EMBL" id="KAI8567522.1"/>
    </source>
</evidence>
<evidence type="ECO:0000313" key="2">
    <source>
        <dbReference type="Proteomes" id="UP001062846"/>
    </source>
</evidence>